<dbReference type="GO" id="GO:0006417">
    <property type="term" value="P:regulation of translation"/>
    <property type="evidence" value="ECO:0007669"/>
    <property type="project" value="UniProtKB-KW"/>
</dbReference>
<keyword evidence="14" id="KW-0866">Nonsense-mediated mRNA decay</keyword>
<feature type="domain" description="Btz" evidence="19">
    <location>
        <begin position="59"/>
        <end position="152"/>
    </location>
</feature>
<feature type="region of interest" description="Disordered" evidence="18">
    <location>
        <begin position="219"/>
        <end position="275"/>
    </location>
</feature>
<dbReference type="GO" id="GO:0003729">
    <property type="term" value="F:mRNA binding"/>
    <property type="evidence" value="ECO:0007669"/>
    <property type="project" value="InterPro"/>
</dbReference>
<dbReference type="EMBL" id="UYRX01000031">
    <property type="protein sequence ID" value="VDK70129.1"/>
    <property type="molecule type" value="Genomic_DNA"/>
</dbReference>
<keyword evidence="16" id="KW-0539">Nucleus</keyword>
<dbReference type="GO" id="GO:0051028">
    <property type="term" value="P:mRNA transport"/>
    <property type="evidence" value="ECO:0007669"/>
    <property type="project" value="UniProtKB-KW"/>
</dbReference>
<keyword evidence="17" id="KW-0966">Cell projection</keyword>
<feature type="compositionally biased region" description="Basic and acidic residues" evidence="18">
    <location>
        <begin position="222"/>
        <end position="244"/>
    </location>
</feature>
<sequence>MAAITRVEVRMVMREDTKLLGIAGTISEMKSAGNENARSLEDGVADISESECTTVSARHETTNIQKLDSPSDDAKVSGPDQDQDQTHPAYIPRRGQFFMHDTREAGGKAALYQSSRADRKWRHDLYDETDQIPLSDREFAKKYGVDREGNPASSELFSALRQRIRGKNQSRIRTSATVWNSSRYFTRTCTIHNYKINDQNKQNSPRKQGSYNRMSLAASTLNEEHSTKCENQKFSGGKEAESKAEINSVGRNDEKVKPRLGKRYSTQRPRKSVEK</sequence>
<evidence type="ECO:0000256" key="14">
    <source>
        <dbReference type="ARBA" id="ARBA00023161"/>
    </source>
</evidence>
<evidence type="ECO:0000256" key="8">
    <source>
        <dbReference type="ARBA" id="ARBA00022490"/>
    </source>
</evidence>
<evidence type="ECO:0000313" key="20">
    <source>
        <dbReference type="EMBL" id="VDK70129.1"/>
    </source>
</evidence>
<evidence type="ECO:0000259" key="19">
    <source>
        <dbReference type="SMART" id="SM01044"/>
    </source>
</evidence>
<dbReference type="InterPro" id="IPR028544">
    <property type="entry name" value="CASC3"/>
</dbReference>
<dbReference type="PANTHER" id="PTHR13434">
    <property type="entry name" value="PROTEIN CASC3"/>
    <property type="match status" value="1"/>
</dbReference>
<keyword evidence="11" id="KW-0509">mRNA transport</keyword>
<dbReference type="GO" id="GO:0000184">
    <property type="term" value="P:nuclear-transcribed mRNA catabolic process, nonsense-mediated decay"/>
    <property type="evidence" value="ECO:0007669"/>
    <property type="project" value="UniProtKB-KW"/>
</dbReference>
<dbReference type="GO" id="GO:0030425">
    <property type="term" value="C:dendrite"/>
    <property type="evidence" value="ECO:0007669"/>
    <property type="project" value="UniProtKB-SubCell"/>
</dbReference>
<dbReference type="GO" id="GO:0005681">
    <property type="term" value="C:spliceosomal complex"/>
    <property type="evidence" value="ECO:0007669"/>
    <property type="project" value="UniProtKB-KW"/>
</dbReference>
<dbReference type="GO" id="GO:0048471">
    <property type="term" value="C:perinuclear region of cytoplasm"/>
    <property type="evidence" value="ECO:0007669"/>
    <property type="project" value="UniProtKB-SubCell"/>
</dbReference>
<evidence type="ECO:0000256" key="18">
    <source>
        <dbReference type="SAM" id="MobiDB-lite"/>
    </source>
</evidence>
<keyword evidence="13" id="KW-0694">RNA-binding</keyword>
<dbReference type="PANTHER" id="PTHR13434:SF0">
    <property type="entry name" value="PROTEIN CASC3"/>
    <property type="match status" value="1"/>
</dbReference>
<keyword evidence="15" id="KW-0508">mRNA splicing</keyword>
<organism evidence="20 21">
    <name type="scientific">Litomosoides sigmodontis</name>
    <name type="common">Filarial nematode worm</name>
    <dbReference type="NCBI Taxonomy" id="42156"/>
    <lineage>
        <taxon>Eukaryota</taxon>
        <taxon>Metazoa</taxon>
        <taxon>Ecdysozoa</taxon>
        <taxon>Nematoda</taxon>
        <taxon>Chromadorea</taxon>
        <taxon>Rhabditida</taxon>
        <taxon>Spirurina</taxon>
        <taxon>Spiruromorpha</taxon>
        <taxon>Filarioidea</taxon>
        <taxon>Onchocercidae</taxon>
        <taxon>Litomosoides</taxon>
    </lineage>
</organism>
<evidence type="ECO:0000256" key="15">
    <source>
        <dbReference type="ARBA" id="ARBA00023187"/>
    </source>
</evidence>
<evidence type="ECO:0000256" key="9">
    <source>
        <dbReference type="ARBA" id="ARBA00022664"/>
    </source>
</evidence>
<evidence type="ECO:0000256" key="10">
    <source>
        <dbReference type="ARBA" id="ARBA00022728"/>
    </source>
</evidence>
<name>A0A3P6SED5_LITSI</name>
<feature type="compositionally biased region" description="Polar residues" evidence="18">
    <location>
        <begin position="57"/>
        <end position="68"/>
    </location>
</feature>
<dbReference type="STRING" id="42156.A0A3P6SED5"/>
<evidence type="ECO:0000256" key="11">
    <source>
        <dbReference type="ARBA" id="ARBA00022816"/>
    </source>
</evidence>
<evidence type="ECO:0000256" key="12">
    <source>
        <dbReference type="ARBA" id="ARBA00022845"/>
    </source>
</evidence>
<dbReference type="Pfam" id="PF09405">
    <property type="entry name" value="Btz"/>
    <property type="match status" value="1"/>
</dbReference>
<comment type="subcellular location">
    <subcellularLocation>
        <location evidence="2">Cell projection</location>
        <location evidence="2">Dendrite</location>
    </subcellularLocation>
    <subcellularLocation>
        <location evidence="1">Cytoplasm</location>
        <location evidence="1">Stress granule</location>
    </subcellularLocation>
    <subcellularLocation>
        <location evidence="4">Cytoplasm</location>
        <location evidence="4">Perinuclear region</location>
    </subcellularLocation>
    <subcellularLocation>
        <location evidence="3">Nucleus speckle</location>
    </subcellularLocation>
</comment>
<evidence type="ECO:0000256" key="16">
    <source>
        <dbReference type="ARBA" id="ARBA00023242"/>
    </source>
</evidence>
<protein>
    <recommendedName>
        <fullName evidence="6">Protein CASC3</fullName>
    </recommendedName>
</protein>
<keyword evidence="7" id="KW-0813">Transport</keyword>
<dbReference type="GO" id="GO:0010494">
    <property type="term" value="C:cytoplasmic stress granule"/>
    <property type="evidence" value="ECO:0007669"/>
    <property type="project" value="UniProtKB-SubCell"/>
</dbReference>
<dbReference type="Proteomes" id="UP000277928">
    <property type="component" value="Unassembled WGS sequence"/>
</dbReference>
<feature type="region of interest" description="Disordered" evidence="18">
    <location>
        <begin position="57"/>
        <end position="89"/>
    </location>
</feature>
<dbReference type="OrthoDB" id="657902at2759"/>
<evidence type="ECO:0000256" key="5">
    <source>
        <dbReference type="ARBA" id="ARBA00009548"/>
    </source>
</evidence>
<dbReference type="GO" id="GO:0035145">
    <property type="term" value="C:exon-exon junction complex"/>
    <property type="evidence" value="ECO:0007669"/>
    <property type="project" value="InterPro"/>
</dbReference>
<dbReference type="GO" id="GO:0016607">
    <property type="term" value="C:nuclear speck"/>
    <property type="evidence" value="ECO:0007669"/>
    <property type="project" value="UniProtKB-SubCell"/>
</dbReference>
<keyword evidence="8" id="KW-0963">Cytoplasm</keyword>
<keyword evidence="12" id="KW-0810">Translation regulation</keyword>
<reference evidence="20 21" key="1">
    <citation type="submission" date="2018-08" db="EMBL/GenBank/DDBJ databases">
        <authorList>
            <person name="Laetsch R D."/>
            <person name="Stevens L."/>
            <person name="Kumar S."/>
            <person name="Blaxter L. M."/>
        </authorList>
    </citation>
    <scope>NUCLEOTIDE SEQUENCE [LARGE SCALE GENOMIC DNA]</scope>
</reference>
<evidence type="ECO:0000256" key="1">
    <source>
        <dbReference type="ARBA" id="ARBA00004210"/>
    </source>
</evidence>
<keyword evidence="10" id="KW-0747">Spliceosome</keyword>
<evidence type="ECO:0000313" key="21">
    <source>
        <dbReference type="Proteomes" id="UP000277928"/>
    </source>
</evidence>
<accession>A0A3P6SED5</accession>
<dbReference type="InterPro" id="IPR018545">
    <property type="entry name" value="Btz_dom"/>
</dbReference>
<dbReference type="OMA" id="NVWNASR"/>
<evidence type="ECO:0000256" key="6">
    <source>
        <dbReference type="ARBA" id="ARBA00019964"/>
    </source>
</evidence>
<gene>
    <name evidence="20" type="ORF">NLS_LOCUS991</name>
</gene>
<keyword evidence="9" id="KW-0507">mRNA processing</keyword>
<dbReference type="GO" id="GO:0006397">
    <property type="term" value="P:mRNA processing"/>
    <property type="evidence" value="ECO:0007669"/>
    <property type="project" value="UniProtKB-KW"/>
</dbReference>
<keyword evidence="21" id="KW-1185">Reference proteome</keyword>
<evidence type="ECO:0000256" key="2">
    <source>
        <dbReference type="ARBA" id="ARBA00004279"/>
    </source>
</evidence>
<comment type="similarity">
    <text evidence="5">Belongs to the CASC3 family.</text>
</comment>
<evidence type="ECO:0000256" key="13">
    <source>
        <dbReference type="ARBA" id="ARBA00022884"/>
    </source>
</evidence>
<proteinExistence type="inferred from homology"/>
<dbReference type="SMART" id="SM01044">
    <property type="entry name" value="Btz"/>
    <property type="match status" value="1"/>
</dbReference>
<evidence type="ECO:0000256" key="7">
    <source>
        <dbReference type="ARBA" id="ARBA00022448"/>
    </source>
</evidence>
<dbReference type="AlphaFoldDB" id="A0A3P6SED5"/>
<evidence type="ECO:0000256" key="4">
    <source>
        <dbReference type="ARBA" id="ARBA00004556"/>
    </source>
</evidence>
<evidence type="ECO:0000256" key="3">
    <source>
        <dbReference type="ARBA" id="ARBA00004324"/>
    </source>
</evidence>
<evidence type="ECO:0000256" key="17">
    <source>
        <dbReference type="ARBA" id="ARBA00023273"/>
    </source>
</evidence>
<dbReference type="GO" id="GO:0008380">
    <property type="term" value="P:RNA splicing"/>
    <property type="evidence" value="ECO:0007669"/>
    <property type="project" value="UniProtKB-KW"/>
</dbReference>